<dbReference type="InterPro" id="IPR020861">
    <property type="entry name" value="Triosephosphate_isomerase_AS"/>
</dbReference>
<dbReference type="InterPro" id="IPR022896">
    <property type="entry name" value="TrioseP_Isoase_bac/euk"/>
</dbReference>
<name>A0A1M6UXH8_9BACL</name>
<evidence type="ECO:0000256" key="6">
    <source>
        <dbReference type="ARBA" id="ARBA00022490"/>
    </source>
</evidence>
<dbReference type="Pfam" id="PF00121">
    <property type="entry name" value="TIM"/>
    <property type="match status" value="1"/>
</dbReference>
<dbReference type="PANTHER" id="PTHR21139:SF42">
    <property type="entry name" value="TRIOSEPHOSPHATE ISOMERASE"/>
    <property type="match status" value="1"/>
</dbReference>
<dbReference type="EMBL" id="FRAF01000021">
    <property type="protein sequence ID" value="SHK73910.1"/>
    <property type="molecule type" value="Genomic_DNA"/>
</dbReference>
<evidence type="ECO:0000256" key="10">
    <source>
        <dbReference type="RuleBase" id="RU363013"/>
    </source>
</evidence>
<feature type="active site" description="Proton acceptor" evidence="9">
    <location>
        <position position="168"/>
    </location>
</feature>
<dbReference type="UniPathway" id="UPA00109">
    <property type="reaction ID" value="UER00189"/>
</dbReference>
<dbReference type="Gene3D" id="3.20.20.70">
    <property type="entry name" value="Aldolase class I"/>
    <property type="match status" value="1"/>
</dbReference>
<dbReference type="EC" id="5.3.1.1" evidence="3 9"/>
<comment type="pathway">
    <text evidence="1 9 10">Carbohydrate degradation; glycolysis; D-glyceraldehyde 3-phosphate from glycerone phosphate: step 1/1.</text>
</comment>
<evidence type="ECO:0000256" key="2">
    <source>
        <dbReference type="ARBA" id="ARBA00007422"/>
    </source>
</evidence>
<evidence type="ECO:0000256" key="5">
    <source>
        <dbReference type="ARBA" id="ARBA00022432"/>
    </source>
</evidence>
<dbReference type="InterPro" id="IPR000652">
    <property type="entry name" value="Triosephosphate_isomerase"/>
</dbReference>
<dbReference type="OrthoDB" id="9809429at2"/>
<evidence type="ECO:0000256" key="1">
    <source>
        <dbReference type="ARBA" id="ARBA00004680"/>
    </source>
</evidence>
<comment type="subunit">
    <text evidence="9 10">Homodimer.</text>
</comment>
<dbReference type="AlphaFoldDB" id="A0A1M6UXH8"/>
<evidence type="ECO:0000256" key="7">
    <source>
        <dbReference type="ARBA" id="ARBA00023152"/>
    </source>
</evidence>
<sequence length="256" mass="27473">MSRVPMLIGNWKMNKTLQEARDFAQRLGQQSMHLKPGCEYAICAPYTSLHLLRVMLPAQVQLGAQNVYHEVSGAYTGEISAPMLVDFGTKFVLAGHSERRAIFGESNEMIARKVSTIMKAGMTPILCVGETIAEREAGQTEHVVKEQVLSGLANLESGEVETLVIAYEPVWAIGTGKTASVDDAGQVIGWIRQILVDQFSSSVANHVRILYGGSVKADNIASFVGHPEIDGGLVGGASLEADSFVGMAKAIEGGQR</sequence>
<keyword evidence="6 9" id="KW-0963">Cytoplasm</keyword>
<evidence type="ECO:0000256" key="4">
    <source>
        <dbReference type="ARBA" id="ARBA00019397"/>
    </source>
</evidence>
<dbReference type="GO" id="GO:0019563">
    <property type="term" value="P:glycerol catabolic process"/>
    <property type="evidence" value="ECO:0007669"/>
    <property type="project" value="TreeGrafter"/>
</dbReference>
<dbReference type="PROSITE" id="PS51440">
    <property type="entry name" value="TIM_2"/>
    <property type="match status" value="1"/>
</dbReference>
<evidence type="ECO:0000313" key="12">
    <source>
        <dbReference type="Proteomes" id="UP000184016"/>
    </source>
</evidence>
<dbReference type="UniPathway" id="UPA00138"/>
<dbReference type="GO" id="GO:0005829">
    <property type="term" value="C:cytosol"/>
    <property type="evidence" value="ECO:0007669"/>
    <property type="project" value="TreeGrafter"/>
</dbReference>
<proteinExistence type="inferred from homology"/>
<comment type="catalytic activity">
    <reaction evidence="9 10">
        <text>D-glyceraldehyde 3-phosphate = dihydroxyacetone phosphate</text>
        <dbReference type="Rhea" id="RHEA:18585"/>
        <dbReference type="ChEBI" id="CHEBI:57642"/>
        <dbReference type="ChEBI" id="CHEBI:59776"/>
        <dbReference type="EC" id="5.3.1.1"/>
    </reaction>
</comment>
<organism evidence="11 12">
    <name type="scientific">Alicyclobacillus tolerans</name>
    <dbReference type="NCBI Taxonomy" id="90970"/>
    <lineage>
        <taxon>Bacteria</taxon>
        <taxon>Bacillati</taxon>
        <taxon>Bacillota</taxon>
        <taxon>Bacilli</taxon>
        <taxon>Bacillales</taxon>
        <taxon>Alicyclobacillaceae</taxon>
        <taxon>Alicyclobacillus</taxon>
    </lineage>
</organism>
<comment type="subcellular location">
    <subcellularLocation>
        <location evidence="9 10">Cytoplasm</location>
    </subcellularLocation>
</comment>
<dbReference type="InterPro" id="IPR013785">
    <property type="entry name" value="Aldolase_TIM"/>
</dbReference>
<dbReference type="HAMAP" id="MF_00147_B">
    <property type="entry name" value="TIM_B"/>
    <property type="match status" value="1"/>
</dbReference>
<evidence type="ECO:0000313" key="11">
    <source>
        <dbReference type="EMBL" id="SHK73910.1"/>
    </source>
</evidence>
<dbReference type="FunFam" id="3.20.20.70:FF:000016">
    <property type="entry name" value="Triosephosphate isomerase"/>
    <property type="match status" value="1"/>
</dbReference>
<gene>
    <name evidence="9" type="primary">tpiA</name>
    <name evidence="11" type="ORF">SAMN05443507_12134</name>
</gene>
<feature type="binding site" evidence="9">
    <location>
        <position position="214"/>
    </location>
    <ligand>
        <name>substrate</name>
    </ligand>
</feature>
<keyword evidence="5 9" id="KW-0312">Gluconeogenesis</keyword>
<reference evidence="12" key="1">
    <citation type="submission" date="2016-11" db="EMBL/GenBank/DDBJ databases">
        <authorList>
            <person name="Varghese N."/>
            <person name="Submissions S."/>
        </authorList>
    </citation>
    <scope>NUCLEOTIDE SEQUENCE [LARGE SCALE GENOMIC DNA]</scope>
    <source>
        <strain evidence="12">USBA-503</strain>
    </source>
</reference>
<dbReference type="NCBIfam" id="TIGR00419">
    <property type="entry name" value="tim"/>
    <property type="match status" value="1"/>
</dbReference>
<dbReference type="GO" id="GO:0004807">
    <property type="term" value="F:triose-phosphate isomerase activity"/>
    <property type="evidence" value="ECO:0007669"/>
    <property type="project" value="UniProtKB-UniRule"/>
</dbReference>
<keyword evidence="7 9" id="KW-0324">Glycolysis</keyword>
<keyword evidence="8 9" id="KW-0413">Isomerase</keyword>
<dbReference type="GO" id="GO:0006094">
    <property type="term" value="P:gluconeogenesis"/>
    <property type="evidence" value="ECO:0007669"/>
    <property type="project" value="UniProtKB-UniRule"/>
</dbReference>
<dbReference type="PROSITE" id="PS00171">
    <property type="entry name" value="TIM_1"/>
    <property type="match status" value="1"/>
</dbReference>
<dbReference type="RefSeq" id="WP_072874776.1">
    <property type="nucleotide sequence ID" value="NZ_FRAF01000021.1"/>
</dbReference>
<dbReference type="SUPFAM" id="SSF51351">
    <property type="entry name" value="Triosephosphate isomerase (TIM)"/>
    <property type="match status" value="1"/>
</dbReference>
<protein>
    <recommendedName>
        <fullName evidence="4 9">Triosephosphate isomerase</fullName>
        <shortName evidence="9">TIM</shortName>
        <shortName evidence="9">TPI</shortName>
        <ecNumber evidence="3 9">5.3.1.1</ecNumber>
    </recommendedName>
    <alternativeName>
        <fullName evidence="9">Triose-phosphate isomerase</fullName>
    </alternativeName>
</protein>
<feature type="binding site" evidence="9">
    <location>
        <begin position="10"/>
        <end position="12"/>
    </location>
    <ligand>
        <name>substrate</name>
    </ligand>
</feature>
<evidence type="ECO:0000256" key="9">
    <source>
        <dbReference type="HAMAP-Rule" id="MF_00147"/>
    </source>
</evidence>
<comment type="pathway">
    <text evidence="9 10">Carbohydrate biosynthesis; gluconeogenesis.</text>
</comment>
<dbReference type="Proteomes" id="UP000184016">
    <property type="component" value="Unassembled WGS sequence"/>
</dbReference>
<feature type="active site" description="Electrophile" evidence="9">
    <location>
        <position position="96"/>
    </location>
</feature>
<dbReference type="GO" id="GO:0006096">
    <property type="term" value="P:glycolytic process"/>
    <property type="evidence" value="ECO:0007669"/>
    <property type="project" value="UniProtKB-UniRule"/>
</dbReference>
<dbReference type="CDD" id="cd00311">
    <property type="entry name" value="TIM"/>
    <property type="match status" value="1"/>
</dbReference>
<evidence type="ECO:0000256" key="3">
    <source>
        <dbReference type="ARBA" id="ARBA00011940"/>
    </source>
</evidence>
<dbReference type="InterPro" id="IPR035990">
    <property type="entry name" value="TIM_sf"/>
</dbReference>
<comment type="similarity">
    <text evidence="2 9 10">Belongs to the triosephosphate isomerase family.</text>
</comment>
<evidence type="ECO:0000256" key="8">
    <source>
        <dbReference type="ARBA" id="ARBA00023235"/>
    </source>
</evidence>
<comment type="function">
    <text evidence="9">Involved in the gluconeogenesis. Catalyzes stereospecifically the conversion of dihydroxyacetone phosphate (DHAP) to D-glyceraldehyde-3-phosphate (G3P).</text>
</comment>
<feature type="binding site" evidence="9">
    <location>
        <position position="174"/>
    </location>
    <ligand>
        <name>substrate</name>
    </ligand>
</feature>
<dbReference type="STRING" id="1830138.SAMN05443507_12134"/>
<dbReference type="PANTHER" id="PTHR21139">
    <property type="entry name" value="TRIOSEPHOSPHATE ISOMERASE"/>
    <property type="match status" value="1"/>
</dbReference>
<keyword evidence="12" id="KW-1185">Reference proteome</keyword>
<dbReference type="GO" id="GO:0046166">
    <property type="term" value="P:glyceraldehyde-3-phosphate biosynthetic process"/>
    <property type="evidence" value="ECO:0007669"/>
    <property type="project" value="TreeGrafter"/>
</dbReference>
<accession>A0A1M6UXH8</accession>
<feature type="binding site" evidence="9">
    <location>
        <begin position="235"/>
        <end position="236"/>
    </location>
    <ligand>
        <name>substrate</name>
    </ligand>
</feature>